<feature type="binding site" evidence="7">
    <location>
        <position position="116"/>
    </location>
    <ligand>
        <name>substrate</name>
    </ligand>
</feature>
<feature type="binding site" evidence="7">
    <location>
        <position position="124"/>
    </location>
    <ligand>
        <name>substrate</name>
    </ligand>
</feature>
<evidence type="ECO:0000256" key="7">
    <source>
        <dbReference type="HAMAP-Rule" id="MF_01629"/>
    </source>
</evidence>
<dbReference type="PROSITE" id="PS01064">
    <property type="entry name" value="PYRIDOX_OXIDASE"/>
    <property type="match status" value="1"/>
</dbReference>
<gene>
    <name evidence="7 11" type="primary">pdxH</name>
    <name evidence="11" type="ORF">ANAPHAGO_00200</name>
</gene>
<dbReference type="Pfam" id="PF01243">
    <property type="entry name" value="PNPOx_N"/>
    <property type="match status" value="1"/>
</dbReference>
<dbReference type="InterPro" id="IPR019740">
    <property type="entry name" value="Pyridox_Oxase_CS"/>
</dbReference>
<feature type="domain" description="Pyridoxine 5'-phosphate oxidase dimerisation C-terminal" evidence="10">
    <location>
        <begin position="165"/>
        <end position="206"/>
    </location>
</feature>
<dbReference type="GO" id="GO:0010181">
    <property type="term" value="F:FMN binding"/>
    <property type="evidence" value="ECO:0007669"/>
    <property type="project" value="UniProtKB-UniRule"/>
</dbReference>
<dbReference type="PANTHER" id="PTHR10851:SF0">
    <property type="entry name" value="PYRIDOXINE-5'-PHOSPHATE OXIDASE"/>
    <property type="match status" value="1"/>
</dbReference>
<feature type="binding site" evidence="7 8">
    <location>
        <position position="188"/>
    </location>
    <ligand>
        <name>FMN</name>
        <dbReference type="ChEBI" id="CHEBI:58210"/>
    </ligand>
</feature>
<feature type="binding site" evidence="7">
    <location>
        <begin position="184"/>
        <end position="186"/>
    </location>
    <ligand>
        <name>substrate</name>
    </ligand>
</feature>
<feature type="binding site" evidence="7">
    <location>
        <position position="120"/>
    </location>
    <ligand>
        <name>substrate</name>
    </ligand>
</feature>
<sequence>MTINKEGLRVDTCSGDPMSIFGLWYEEVLRVKSVREPSAMVLATCDSENRPSARVVLLKRYSDAGFEFYTNLESRKAREIALNPCVSLVFDWRHIYKQVRVEGIAEFMDASESDAYFASRSRESQIGAWCSRQSMILEDRDVLLSKIELMEREYEGREIPRPKFWGGIRVVPNVIEFWMDGKHRLHDRRQYSKNINGTWTSVYLYP</sequence>
<dbReference type="Gene3D" id="2.30.110.10">
    <property type="entry name" value="Electron Transport, Fmn-binding Protein, Chain A"/>
    <property type="match status" value="1"/>
</dbReference>
<comment type="catalytic activity">
    <reaction evidence="7">
        <text>pyridoxine 5'-phosphate + O2 = pyridoxal 5'-phosphate + H2O2</text>
        <dbReference type="Rhea" id="RHEA:15149"/>
        <dbReference type="ChEBI" id="CHEBI:15379"/>
        <dbReference type="ChEBI" id="CHEBI:16240"/>
        <dbReference type="ChEBI" id="CHEBI:58589"/>
        <dbReference type="ChEBI" id="CHEBI:597326"/>
        <dbReference type="EC" id="1.4.3.5"/>
    </reaction>
</comment>
<dbReference type="HAMAP" id="MF_01629">
    <property type="entry name" value="PdxH"/>
    <property type="match status" value="1"/>
</dbReference>
<evidence type="ECO:0000259" key="9">
    <source>
        <dbReference type="Pfam" id="PF01243"/>
    </source>
</evidence>
<dbReference type="PIRSF" id="PIRSF000190">
    <property type="entry name" value="Pyd_amn-ph_oxd"/>
    <property type="match status" value="1"/>
</dbReference>
<dbReference type="Pfam" id="PF10590">
    <property type="entry name" value="PNP_phzG_C"/>
    <property type="match status" value="1"/>
</dbReference>
<feature type="binding site" evidence="7 8">
    <location>
        <position position="178"/>
    </location>
    <ligand>
        <name>FMN</name>
        <dbReference type="ChEBI" id="CHEBI:58210"/>
    </ligand>
</feature>
<dbReference type="NCBIfam" id="NF004231">
    <property type="entry name" value="PRK05679.1"/>
    <property type="match status" value="1"/>
</dbReference>
<keyword evidence="6 7" id="KW-0664">Pyridoxine biosynthesis</keyword>
<evidence type="ECO:0000256" key="3">
    <source>
        <dbReference type="ARBA" id="ARBA00022630"/>
    </source>
</evidence>
<dbReference type="InterPro" id="IPR011576">
    <property type="entry name" value="Pyridox_Oxase_N"/>
</dbReference>
<proteinExistence type="inferred from homology"/>
<feature type="binding site" evidence="7 8">
    <location>
        <position position="75"/>
    </location>
    <ligand>
        <name>FMN</name>
        <dbReference type="ChEBI" id="CHEBI:58210"/>
    </ligand>
</feature>
<dbReference type="GO" id="GO:0004733">
    <property type="term" value="F:pyridoxamine phosphate oxidase activity"/>
    <property type="evidence" value="ECO:0007669"/>
    <property type="project" value="UniProtKB-UniRule"/>
</dbReference>
<organism evidence="11 12">
    <name type="scientific">Anaplasma phagocytophilum</name>
    <name type="common">Ehrlichia phagocytophila</name>
    <dbReference type="NCBI Taxonomy" id="948"/>
    <lineage>
        <taxon>Bacteria</taxon>
        <taxon>Pseudomonadati</taxon>
        <taxon>Pseudomonadota</taxon>
        <taxon>Alphaproteobacteria</taxon>
        <taxon>Rickettsiales</taxon>
        <taxon>Anaplasmataceae</taxon>
        <taxon>Anaplasma</taxon>
        <taxon>phagocytophilum group</taxon>
    </lineage>
</organism>
<name>A0A098EEX0_ANAPH</name>
<dbReference type="PANTHER" id="PTHR10851">
    <property type="entry name" value="PYRIDOXINE-5-PHOSPHATE OXIDASE"/>
    <property type="match status" value="1"/>
</dbReference>
<feature type="binding site" evidence="7 8">
    <location>
        <begin position="69"/>
        <end position="70"/>
    </location>
    <ligand>
        <name>FMN</name>
        <dbReference type="ChEBI" id="CHEBI:58210"/>
    </ligand>
</feature>
<feature type="binding site" evidence="7 8">
    <location>
        <begin position="133"/>
        <end position="134"/>
    </location>
    <ligand>
        <name>FMN</name>
        <dbReference type="ChEBI" id="CHEBI:58210"/>
    </ligand>
</feature>
<dbReference type="EMBL" id="CCXQ01000003">
    <property type="protein sequence ID" value="CEG20352.1"/>
    <property type="molecule type" value="Genomic_DNA"/>
</dbReference>
<feature type="binding site" evidence="7 8">
    <location>
        <begin position="54"/>
        <end position="59"/>
    </location>
    <ligand>
        <name>FMN</name>
        <dbReference type="ChEBI" id="CHEBI:58210"/>
    </ligand>
</feature>
<dbReference type="Proteomes" id="UP000055047">
    <property type="component" value="Unassembled WGS sequence"/>
</dbReference>
<reference evidence="11 12" key="1">
    <citation type="submission" date="2014-09" db="EMBL/GenBank/DDBJ databases">
        <authorList>
            <person name="Loux Valentin"/>
            <person name="Dugat Thibaut"/>
        </authorList>
    </citation>
    <scope>NUCLEOTIDE SEQUENCE [LARGE SCALE GENOMIC DNA]</scope>
    <source>
        <strain evidence="11 12">BOV-10_179</strain>
    </source>
</reference>
<keyword evidence="3 7" id="KW-0285">Flavoprotein</keyword>
<dbReference type="SUPFAM" id="SSF50475">
    <property type="entry name" value="FMN-binding split barrel"/>
    <property type="match status" value="1"/>
</dbReference>
<dbReference type="FunFam" id="2.30.110.10:FF:000020">
    <property type="entry name" value="PNPO isoform 11"/>
    <property type="match status" value="1"/>
</dbReference>
<comment type="catalytic activity">
    <reaction evidence="7">
        <text>pyridoxamine 5'-phosphate + O2 + H2O = pyridoxal 5'-phosphate + H2O2 + NH4(+)</text>
        <dbReference type="Rhea" id="RHEA:15817"/>
        <dbReference type="ChEBI" id="CHEBI:15377"/>
        <dbReference type="ChEBI" id="CHEBI:15379"/>
        <dbReference type="ChEBI" id="CHEBI:16240"/>
        <dbReference type="ChEBI" id="CHEBI:28938"/>
        <dbReference type="ChEBI" id="CHEBI:58451"/>
        <dbReference type="ChEBI" id="CHEBI:597326"/>
        <dbReference type="EC" id="1.4.3.5"/>
    </reaction>
</comment>
<accession>A0A098EEX0</accession>
<evidence type="ECO:0000313" key="11">
    <source>
        <dbReference type="EMBL" id="CEG20352.1"/>
    </source>
</evidence>
<evidence type="ECO:0000256" key="2">
    <source>
        <dbReference type="ARBA" id="ARBA00011738"/>
    </source>
</evidence>
<keyword evidence="5 7" id="KW-0560">Oxidoreductase</keyword>
<evidence type="ECO:0000259" key="10">
    <source>
        <dbReference type="Pfam" id="PF10590"/>
    </source>
</evidence>
<evidence type="ECO:0000256" key="4">
    <source>
        <dbReference type="ARBA" id="ARBA00022643"/>
    </source>
</evidence>
<comment type="similarity">
    <text evidence="1 7">Belongs to the pyridoxamine 5'-phosphate oxidase family.</text>
</comment>
<evidence type="ECO:0000256" key="6">
    <source>
        <dbReference type="ARBA" id="ARBA00023096"/>
    </source>
</evidence>
<comment type="subunit">
    <text evidence="2 7">Homodimer.</text>
</comment>
<dbReference type="GO" id="GO:0008615">
    <property type="term" value="P:pyridoxine biosynthetic process"/>
    <property type="evidence" value="ECO:0007669"/>
    <property type="project" value="UniProtKB-UniRule"/>
</dbReference>
<dbReference type="NCBIfam" id="TIGR00558">
    <property type="entry name" value="pdxH"/>
    <property type="match status" value="1"/>
</dbReference>
<dbReference type="InterPro" id="IPR000659">
    <property type="entry name" value="Pyridox_Oxase"/>
</dbReference>
<keyword evidence="4 7" id="KW-0288">FMN</keyword>
<evidence type="ECO:0000256" key="1">
    <source>
        <dbReference type="ARBA" id="ARBA00007301"/>
    </source>
</evidence>
<dbReference type="UniPathway" id="UPA01068">
    <property type="reaction ID" value="UER00304"/>
</dbReference>
<dbReference type="AlphaFoldDB" id="A0A098EEX0"/>
<feature type="binding site" evidence="7">
    <location>
        <position position="59"/>
    </location>
    <ligand>
        <name>substrate</name>
    </ligand>
</feature>
<evidence type="ECO:0000313" key="12">
    <source>
        <dbReference type="Proteomes" id="UP000055047"/>
    </source>
</evidence>
<comment type="pathway">
    <text evidence="7">Cofactor metabolism; pyridoxal 5'-phosphate salvage; pyridoxal 5'-phosphate from pyridoxamine 5'-phosphate: step 1/1.</text>
</comment>
<dbReference type="InterPro" id="IPR012349">
    <property type="entry name" value="Split_barrel_FMN-bd"/>
</dbReference>
<dbReference type="EC" id="1.4.3.5" evidence="7"/>
<comment type="cofactor">
    <cofactor evidence="7 8">
        <name>FMN</name>
        <dbReference type="ChEBI" id="CHEBI:58210"/>
    </cofactor>
    <text evidence="7 8">Binds 1 FMN per subunit.</text>
</comment>
<feature type="binding site" evidence="7 8">
    <location>
        <position position="76"/>
    </location>
    <ligand>
        <name>FMN</name>
        <dbReference type="ChEBI" id="CHEBI:58210"/>
    </ligand>
</feature>
<dbReference type="RefSeq" id="WP_081080872.1">
    <property type="nucleotide sequence ID" value="NZ_CCXQ01000003.1"/>
</dbReference>
<dbReference type="InterPro" id="IPR019576">
    <property type="entry name" value="Pyridoxamine_oxidase_dimer_C"/>
</dbReference>
<comment type="function">
    <text evidence="7">Catalyzes the oxidation of either pyridoxine 5'-phosphate (PNP) or pyridoxamine 5'-phosphate (PMP) into pyridoxal 5'-phosphate (PLP).</text>
</comment>
<comment type="pathway">
    <text evidence="7">Cofactor metabolism; pyridoxal 5'-phosphate salvage; pyridoxal 5'-phosphate from pyridoxine 5'-phosphate: step 1/1.</text>
</comment>
<evidence type="ECO:0000256" key="8">
    <source>
        <dbReference type="PIRSR" id="PIRSR000190-2"/>
    </source>
</evidence>
<feature type="binding site" evidence="7 8">
    <location>
        <position position="98"/>
    </location>
    <ligand>
        <name>FMN</name>
        <dbReference type="ChEBI" id="CHEBI:58210"/>
    </ligand>
</feature>
<feature type="domain" description="Pyridoxamine 5'-phosphate oxidase N-terminal" evidence="9">
    <location>
        <begin position="34"/>
        <end position="148"/>
    </location>
</feature>
<evidence type="ECO:0000256" key="5">
    <source>
        <dbReference type="ARBA" id="ARBA00023002"/>
    </source>
</evidence>
<protein>
    <recommendedName>
        <fullName evidence="7">Pyridoxine/pyridoxamine 5'-phosphate oxidase</fullName>
        <ecNumber evidence="7">1.4.3.5</ecNumber>
    </recommendedName>
    <alternativeName>
        <fullName evidence="7">PNP/PMP oxidase</fullName>
        <shortName evidence="7">PNPOx</shortName>
    </alternativeName>
    <alternativeName>
        <fullName evidence="7">Pyridoxal 5'-phosphate synthase</fullName>
    </alternativeName>
</protein>